<evidence type="ECO:0008006" key="2">
    <source>
        <dbReference type="Google" id="ProtNLM"/>
    </source>
</evidence>
<dbReference type="SUPFAM" id="SSF116846">
    <property type="entry name" value="MIT domain"/>
    <property type="match status" value="1"/>
</dbReference>
<gene>
    <name evidence="1" type="ORF">S01H4_52355</name>
</gene>
<protein>
    <recommendedName>
        <fullName evidence="2">MIT domain-containing protein</fullName>
    </recommendedName>
</protein>
<dbReference type="Gene3D" id="1.20.58.80">
    <property type="entry name" value="Phosphotransferase system, lactose/cellobiose-type IIA subunit"/>
    <property type="match status" value="1"/>
</dbReference>
<accession>X1CU86</accession>
<organism evidence="1">
    <name type="scientific">marine sediment metagenome</name>
    <dbReference type="NCBI Taxonomy" id="412755"/>
    <lineage>
        <taxon>unclassified sequences</taxon>
        <taxon>metagenomes</taxon>
        <taxon>ecological metagenomes</taxon>
    </lineage>
</organism>
<dbReference type="AlphaFoldDB" id="X1CU86"/>
<comment type="caution">
    <text evidence="1">The sequence shown here is derived from an EMBL/GenBank/DDBJ whole genome shotgun (WGS) entry which is preliminary data.</text>
</comment>
<dbReference type="EMBL" id="BART01029902">
    <property type="protein sequence ID" value="GAH12036.1"/>
    <property type="molecule type" value="Genomic_DNA"/>
</dbReference>
<name>X1CU86_9ZZZZ</name>
<reference evidence="1" key="1">
    <citation type="journal article" date="2014" name="Front. Microbiol.">
        <title>High frequency of phylogenetically diverse reductive dehalogenase-homologous genes in deep subseafloor sedimentary metagenomes.</title>
        <authorList>
            <person name="Kawai M."/>
            <person name="Futagami T."/>
            <person name="Toyoda A."/>
            <person name="Takaki Y."/>
            <person name="Nishi S."/>
            <person name="Hori S."/>
            <person name="Arai W."/>
            <person name="Tsubouchi T."/>
            <person name="Morono Y."/>
            <person name="Uchiyama I."/>
            <person name="Ito T."/>
            <person name="Fujiyama A."/>
            <person name="Inagaki F."/>
            <person name="Takami H."/>
        </authorList>
    </citation>
    <scope>NUCLEOTIDE SEQUENCE</scope>
    <source>
        <strain evidence="1">Expedition CK06-06</strain>
    </source>
</reference>
<dbReference type="InterPro" id="IPR036181">
    <property type="entry name" value="MIT_dom_sf"/>
</dbReference>
<sequence length="96" mass="11574">MERKPTNEELMQYAIDLLNQAEEFETQRNWAKAIETYNEAAEYLKKSGYFVHRIDEIQSRIAELNNYIEQEIEDQQNQPLNFVKNIFSLFFPPKRI</sequence>
<evidence type="ECO:0000313" key="1">
    <source>
        <dbReference type="EMBL" id="GAH12036.1"/>
    </source>
</evidence>
<proteinExistence type="predicted"/>